<reference evidence="2" key="1">
    <citation type="submission" date="2017-04" db="EMBL/GenBank/DDBJ databases">
        <title>Plasmodium gonderi genome.</title>
        <authorList>
            <person name="Arisue N."/>
            <person name="Honma H."/>
            <person name="Kawai S."/>
            <person name="Tougan T."/>
            <person name="Tanabe K."/>
            <person name="Horii T."/>
        </authorList>
    </citation>
    <scope>NUCLEOTIDE SEQUENCE [LARGE SCALE GENOMIC DNA]</scope>
    <source>
        <strain evidence="2">ATCC 30045</strain>
    </source>
</reference>
<dbReference type="GeneID" id="39744715"/>
<sequence length="323" mass="38368">MSDTKSEDEDYDLSFIFNAMFYTCTEGFSWDKSIYRVGNEPNNFTALCSKFFTVQGIQNHRSQEFSSLCRVLGLYLNHIKKRETEINLKSCCELFYYKLKNDITDKFSLHCTYANKDSYKKMTEQRVSNISTTISQICMQYSGDIEEDTSKLLEYLFNIYYYIDLLKNLQKCDTQEIRIFKENIENLEKCPCKNKNRLKAELEKIVNVCEGYIKNWNLHPIATHAADHLTHDSWIETRRKKLRGVDEENIRIIEKHPETLKAHTLVADTLRSNYTPYFSFIKTKVRKLRRNLHKNNKNIPEFMYSFDVQYKNSIDDRCKIAYS</sequence>
<evidence type="ECO:0000313" key="1">
    <source>
        <dbReference type="EMBL" id="GAW83907.1"/>
    </source>
</evidence>
<dbReference type="RefSeq" id="XP_028546496.1">
    <property type="nucleotide sequence ID" value="XM_028690695.1"/>
</dbReference>
<name>A0A1Y1JRT3_PLAGO</name>
<dbReference type="AlphaFoldDB" id="A0A1Y1JRT3"/>
<comment type="caution">
    <text evidence="1">The sequence shown here is derived from an EMBL/GenBank/DDBJ whole genome shotgun (WGS) entry which is preliminary data.</text>
</comment>
<dbReference type="OrthoDB" id="10316336at2759"/>
<proteinExistence type="predicted"/>
<gene>
    <name evidence="1" type="ORF">PGO_000040</name>
</gene>
<accession>A0A1Y1JRT3</accession>
<organism evidence="1 2">
    <name type="scientific">Plasmodium gonderi</name>
    <dbReference type="NCBI Taxonomy" id="77519"/>
    <lineage>
        <taxon>Eukaryota</taxon>
        <taxon>Sar</taxon>
        <taxon>Alveolata</taxon>
        <taxon>Apicomplexa</taxon>
        <taxon>Aconoidasida</taxon>
        <taxon>Haemosporida</taxon>
        <taxon>Plasmodiidae</taxon>
        <taxon>Plasmodium</taxon>
        <taxon>Plasmodium (Plasmodium)</taxon>
    </lineage>
</organism>
<dbReference type="EMBL" id="BDQF01000019">
    <property type="protein sequence ID" value="GAW83907.1"/>
    <property type="molecule type" value="Genomic_DNA"/>
</dbReference>
<evidence type="ECO:0000313" key="2">
    <source>
        <dbReference type="Proteomes" id="UP000195521"/>
    </source>
</evidence>
<dbReference type="Proteomes" id="UP000195521">
    <property type="component" value="Unassembled WGS sequence"/>
</dbReference>
<protein>
    <submittedName>
        <fullName evidence="1">Variable surface protein</fullName>
    </submittedName>
</protein>
<keyword evidence="2" id="KW-1185">Reference proteome</keyword>